<protein>
    <submittedName>
        <fullName evidence="6">Oxidoreductase</fullName>
    </submittedName>
</protein>
<dbReference type="InterPro" id="IPR039261">
    <property type="entry name" value="FNR_nucleotide-bd"/>
</dbReference>
<dbReference type="InterPro" id="IPR001433">
    <property type="entry name" value="OxRdtase_FAD/NAD-bd"/>
</dbReference>
<dbReference type="InterPro" id="IPR050415">
    <property type="entry name" value="MRET"/>
</dbReference>
<comment type="cofactor">
    <cofactor evidence="1">
        <name>FAD</name>
        <dbReference type="ChEBI" id="CHEBI:57692"/>
    </cofactor>
</comment>
<dbReference type="RefSeq" id="WP_142619357.1">
    <property type="nucleotide sequence ID" value="NZ_VIRM01000015.1"/>
</dbReference>
<accession>A0A544YV94</accession>
<dbReference type="SUPFAM" id="SSF52343">
    <property type="entry name" value="Ferredoxin reductase-like, C-terminal NADP-linked domain"/>
    <property type="match status" value="1"/>
</dbReference>
<dbReference type="GO" id="GO:0016491">
    <property type="term" value="F:oxidoreductase activity"/>
    <property type="evidence" value="ECO:0007669"/>
    <property type="project" value="InterPro"/>
</dbReference>
<dbReference type="Pfam" id="PF00175">
    <property type="entry name" value="NAD_binding_1"/>
    <property type="match status" value="1"/>
</dbReference>
<evidence type="ECO:0000256" key="1">
    <source>
        <dbReference type="ARBA" id="ARBA00001974"/>
    </source>
</evidence>
<dbReference type="InterPro" id="IPR017938">
    <property type="entry name" value="Riboflavin_synthase-like_b-brl"/>
</dbReference>
<evidence type="ECO:0000259" key="5">
    <source>
        <dbReference type="PROSITE" id="PS51384"/>
    </source>
</evidence>
<dbReference type="Proteomes" id="UP000316541">
    <property type="component" value="Unassembled WGS sequence"/>
</dbReference>
<name>A0A544YV94_9ACTN</name>
<dbReference type="PANTHER" id="PTHR47354:SF5">
    <property type="entry name" value="PROTEIN RFBI"/>
    <property type="match status" value="1"/>
</dbReference>
<dbReference type="Gene3D" id="2.40.30.10">
    <property type="entry name" value="Translation factors"/>
    <property type="match status" value="1"/>
</dbReference>
<dbReference type="PRINTS" id="PR00371">
    <property type="entry name" value="FPNCR"/>
</dbReference>
<evidence type="ECO:0000256" key="3">
    <source>
        <dbReference type="ARBA" id="ARBA00023014"/>
    </source>
</evidence>
<feature type="domain" description="FAD-binding FR-type" evidence="5">
    <location>
        <begin position="23"/>
        <end position="124"/>
    </location>
</feature>
<sequence>MTDTDTTEGPAESSVAATPPAGNRWRKATLVGVHSQSWHSRTLDLHVPGWTGHLPGQHVDIRLTAADGYSAQRSYSLAEPATPGRVAITVDLLPHGEVSPYLVETMEIGDELDVRGPIGGWFVWEPGDPSIGDGPVLLIAGGSGVVPLVTMVRARKRAGDPTRTMLVYSLRGPRDLMYGPELEEMSADPSAPGSAEVRLVYTRKVPDGHPRPASHLTVEDIRPPSAWPEPLAARVYVCGPSGFVDHATRLLRTTGYPEDRIRTERFGATGVTR</sequence>
<gene>
    <name evidence="6" type="ORF">FLX08_14485</name>
</gene>
<dbReference type="GO" id="GO:0051537">
    <property type="term" value="F:2 iron, 2 sulfur cluster binding"/>
    <property type="evidence" value="ECO:0007669"/>
    <property type="project" value="UniProtKB-KW"/>
</dbReference>
<feature type="region of interest" description="Disordered" evidence="4">
    <location>
        <begin position="1"/>
        <end position="23"/>
    </location>
</feature>
<reference evidence="6 7" key="1">
    <citation type="submission" date="2019-07" db="EMBL/GenBank/DDBJ databases">
        <title>Microbispora hainanensis DSM 45428.</title>
        <authorList>
            <person name="Thawai C."/>
        </authorList>
    </citation>
    <scope>NUCLEOTIDE SEQUENCE [LARGE SCALE GENOMIC DNA]</scope>
    <source>
        <strain evidence="6 7">DSM 45428</strain>
    </source>
</reference>
<keyword evidence="2" id="KW-0001">2Fe-2S</keyword>
<dbReference type="Pfam" id="PF00970">
    <property type="entry name" value="FAD_binding_6"/>
    <property type="match status" value="1"/>
</dbReference>
<keyword evidence="2" id="KW-0408">Iron</keyword>
<dbReference type="PANTHER" id="PTHR47354">
    <property type="entry name" value="NADH OXIDOREDUCTASE HCR"/>
    <property type="match status" value="1"/>
</dbReference>
<dbReference type="PRINTS" id="PR00406">
    <property type="entry name" value="CYTB5RDTASE"/>
</dbReference>
<dbReference type="PROSITE" id="PS51384">
    <property type="entry name" value="FAD_FR"/>
    <property type="match status" value="1"/>
</dbReference>
<dbReference type="AlphaFoldDB" id="A0A544YV94"/>
<organism evidence="6 7">
    <name type="scientific">Microbispora hainanensis</name>
    <dbReference type="NCBI Taxonomy" id="568844"/>
    <lineage>
        <taxon>Bacteria</taxon>
        <taxon>Bacillati</taxon>
        <taxon>Actinomycetota</taxon>
        <taxon>Actinomycetes</taxon>
        <taxon>Streptosporangiales</taxon>
        <taxon>Streptosporangiaceae</taxon>
        <taxon>Microbispora</taxon>
    </lineage>
</organism>
<keyword evidence="3" id="KW-0411">Iron-sulfur</keyword>
<dbReference type="SUPFAM" id="SSF63380">
    <property type="entry name" value="Riboflavin synthase domain-like"/>
    <property type="match status" value="1"/>
</dbReference>
<evidence type="ECO:0000256" key="2">
    <source>
        <dbReference type="ARBA" id="ARBA00022714"/>
    </source>
</evidence>
<proteinExistence type="predicted"/>
<evidence type="ECO:0000313" key="7">
    <source>
        <dbReference type="Proteomes" id="UP000316541"/>
    </source>
</evidence>
<dbReference type="InterPro" id="IPR017927">
    <property type="entry name" value="FAD-bd_FR_type"/>
</dbReference>
<dbReference type="Gene3D" id="3.40.50.80">
    <property type="entry name" value="Nucleotide-binding domain of ferredoxin-NADP reductase (FNR) module"/>
    <property type="match status" value="1"/>
</dbReference>
<dbReference type="InterPro" id="IPR008333">
    <property type="entry name" value="Cbr1-like_FAD-bd_dom"/>
</dbReference>
<keyword evidence="2" id="KW-0479">Metal-binding</keyword>
<evidence type="ECO:0000256" key="4">
    <source>
        <dbReference type="SAM" id="MobiDB-lite"/>
    </source>
</evidence>
<evidence type="ECO:0000313" key="6">
    <source>
        <dbReference type="EMBL" id="TQS20691.1"/>
    </source>
</evidence>
<dbReference type="EMBL" id="VIRM01000015">
    <property type="protein sequence ID" value="TQS20691.1"/>
    <property type="molecule type" value="Genomic_DNA"/>
</dbReference>
<dbReference type="InterPro" id="IPR001709">
    <property type="entry name" value="Flavoprot_Pyr_Nucl_cyt_Rdtase"/>
</dbReference>
<comment type="caution">
    <text evidence="6">The sequence shown here is derived from an EMBL/GenBank/DDBJ whole genome shotgun (WGS) entry which is preliminary data.</text>
</comment>